<dbReference type="InterPro" id="IPR050164">
    <property type="entry name" value="Peptidase_C19"/>
</dbReference>
<dbReference type="GO" id="GO:0005634">
    <property type="term" value="C:nucleus"/>
    <property type="evidence" value="ECO:0007669"/>
    <property type="project" value="UniProtKB-SubCell"/>
</dbReference>
<dbReference type="EC" id="3.4.19.12" evidence="4"/>
<reference evidence="16" key="1">
    <citation type="submission" date="2020-04" db="EMBL/GenBank/DDBJ databases">
        <authorList>
            <person name="Neveu A P."/>
        </authorList>
    </citation>
    <scope>NUCLEOTIDE SEQUENCE</scope>
    <source>
        <tissue evidence="16">Whole embryo</tissue>
    </source>
</reference>
<dbReference type="Gene3D" id="2.60.210.10">
    <property type="entry name" value="Apoptosis, Tumor Necrosis Factor Receptor Associated Protein 2, Chain A"/>
    <property type="match status" value="1"/>
</dbReference>
<dbReference type="GO" id="GO:0006508">
    <property type="term" value="P:proteolysis"/>
    <property type="evidence" value="ECO:0007669"/>
    <property type="project" value="UniProtKB-KW"/>
</dbReference>
<keyword evidence="7" id="KW-0833">Ubl conjugation pathway</keyword>
<dbReference type="PANTHER" id="PTHR24006">
    <property type="entry name" value="UBIQUITIN CARBOXYL-TERMINAL HYDROLASE"/>
    <property type="match status" value="1"/>
</dbReference>
<keyword evidence="9" id="KW-0788">Thiol protease</keyword>
<dbReference type="Gene3D" id="3.90.70.10">
    <property type="entry name" value="Cysteine proteinases"/>
    <property type="match status" value="1"/>
</dbReference>
<dbReference type="PROSITE" id="PS00972">
    <property type="entry name" value="USP_1"/>
    <property type="match status" value="1"/>
</dbReference>
<dbReference type="InterPro" id="IPR002083">
    <property type="entry name" value="MATH/TRAF_dom"/>
</dbReference>
<evidence type="ECO:0000256" key="13">
    <source>
        <dbReference type="SAM" id="MobiDB-lite"/>
    </source>
</evidence>
<evidence type="ECO:0000256" key="7">
    <source>
        <dbReference type="ARBA" id="ARBA00022786"/>
    </source>
</evidence>
<sequence>MEEDSKSPDAIAPPHTPEAPDITNENEAAEKMETEEGSVVTDASMVNGEMSENDDSKSEDITEEDDEYGFYRSEATFSYTVENIHKLTESVTSPPTYVRGLPWRILVMPRMGHDRANAIRSLGYFLQCNAENDSTSWSCHGSAELRILPAKEGVEMIEKKIDHVFYCKENDWGFSTFLSWADVVSSEKGFMTPDKKMTFQVHVFADAPHGLAWDSRKLTGYIGLKNQGATCYMNSLLQTLYFTNKLRKAVYMMPTDSDDALKSVPLALQRVFYELQSSDKPVGTKKLTKSFGWETLDSFMQHDVQELSRVLLDNVELKMKGTCVEGTIPGLLEGKFKSYVKCKNVDYVSSREESFFDVQLIVKGNKNIQESFKNYVKPDTLDGDNKFDAGDFGMQEAEKGIIFKYFPSVLHLQLLRFQYDPVSDMYVKTNDRYEFPEVLNLDEFMEGPDENDPAVYILHAILVHSGDNHGGHYVAYLNPKGDGKWCKFDDDVVSRCTKKEAFLGSFGGVGDDSFIGRNSTNAYMLVYIRKNKLKDVLCSVNDEDIPEQLMQRLSDERALENYRRKERQEAHLFMAVNLITEDMFCGHQGEDLFDFDRSYMTRHVKIQRQSSYEDLMQNISKMIGFPTNQFRLWLFSQRPNTTWRPALLDVTDTVGKTLQEIAENENPWHLWLETLPPDSEKPALPVFDKQGDILLFLKMYNPHTQSLSYCGHVAVPIEGTKVVDIEPELRRRGGLDANVHLQLFEEISASELRPLNDRMRQLGEVMDKLMDGNIIVFQPEAQGLPDAMRFFLDIFYRVDVLLCDKNDPLDPGFVVSLNRNWTYGQFAKRVAERLDTDPMMLQFFRVQTARDMAGSVIRSSFDGQLKDLLQIYGSRKQAKRLYYQQLTMKVDEFETKRQFKCLFVTPNLKEEEIVLYPNRTSCVASVLEECRKKLNIDDSHELRLLEVVGNKICEILRREKPLEELTSYGQAARLYRIEIVPDDQKEIGDDEVLICTVHFHKEIYNTFGTPILIKIRTGERFHDIKERIQKAMEIADNIFEKYKIAVVVNGQVKYMSEDMDITINLKEVMPPPAPLSSPSSKLCNKAWIGLDHLNKNSKRHQSRFGYTEKAIKIHN</sequence>
<evidence type="ECO:0000256" key="9">
    <source>
        <dbReference type="ARBA" id="ARBA00022807"/>
    </source>
</evidence>
<dbReference type="PANTHER" id="PTHR24006:SF644">
    <property type="entry name" value="UBIQUITIN CARBOXYL-TERMINAL HYDROLASE 7"/>
    <property type="match status" value="1"/>
</dbReference>
<evidence type="ECO:0000256" key="10">
    <source>
        <dbReference type="ARBA" id="ARBA00023242"/>
    </source>
</evidence>
<gene>
    <name evidence="16" type="primary">Usp7</name>
</gene>
<dbReference type="FunFam" id="2.60.210.10:FF:000014">
    <property type="entry name" value="Ubiquitin carboxyl-terminal hydrolase 7"/>
    <property type="match status" value="1"/>
</dbReference>
<dbReference type="InterPro" id="IPR024729">
    <property type="entry name" value="USP7_ICP0-binding_dom"/>
</dbReference>
<dbReference type="SUPFAM" id="SSF49599">
    <property type="entry name" value="TRAF domain-like"/>
    <property type="match status" value="1"/>
</dbReference>
<dbReference type="Gene3D" id="3.10.20.90">
    <property type="entry name" value="Phosphatidylinositol 3-kinase Catalytic Subunit, Chain A, domain 1"/>
    <property type="match status" value="2"/>
</dbReference>
<dbReference type="GO" id="GO:0005829">
    <property type="term" value="C:cytosol"/>
    <property type="evidence" value="ECO:0007669"/>
    <property type="project" value="TreeGrafter"/>
</dbReference>
<proteinExistence type="evidence at transcript level"/>
<dbReference type="EMBL" id="LR791708">
    <property type="protein sequence ID" value="CAB3267570.1"/>
    <property type="molecule type" value="mRNA"/>
</dbReference>
<dbReference type="Pfam" id="PF14533">
    <property type="entry name" value="USP7_C2"/>
    <property type="match status" value="1"/>
</dbReference>
<dbReference type="PROSITE" id="PS00973">
    <property type="entry name" value="USP_2"/>
    <property type="match status" value="1"/>
</dbReference>
<dbReference type="PROSITE" id="PS50144">
    <property type="entry name" value="MATH"/>
    <property type="match status" value="1"/>
</dbReference>
<dbReference type="Pfam" id="PF22486">
    <property type="entry name" value="MATH_2"/>
    <property type="match status" value="1"/>
</dbReference>
<dbReference type="SUPFAM" id="SSF54001">
    <property type="entry name" value="Cysteine proteinases"/>
    <property type="match status" value="1"/>
</dbReference>
<name>A0A6F9DX35_9ASCI</name>
<comment type="similarity">
    <text evidence="3">Belongs to the peptidase C19 family.</text>
</comment>
<evidence type="ECO:0000256" key="1">
    <source>
        <dbReference type="ARBA" id="ARBA00000707"/>
    </source>
</evidence>
<feature type="domain" description="USP" evidence="15">
    <location>
        <begin position="222"/>
        <end position="530"/>
    </location>
</feature>
<dbReference type="InterPro" id="IPR018200">
    <property type="entry name" value="USP_CS"/>
</dbReference>
<feature type="region of interest" description="Disordered" evidence="13">
    <location>
        <begin position="1"/>
        <end position="64"/>
    </location>
</feature>
<evidence type="ECO:0000256" key="5">
    <source>
        <dbReference type="ARBA" id="ARBA00021393"/>
    </source>
</evidence>
<dbReference type="GO" id="GO:0004843">
    <property type="term" value="F:cysteine-type deubiquitinase activity"/>
    <property type="evidence" value="ECO:0007669"/>
    <property type="project" value="UniProtKB-EC"/>
</dbReference>
<keyword evidence="8 16" id="KW-0378">Hydrolase</keyword>
<dbReference type="Pfam" id="PF00443">
    <property type="entry name" value="UCH"/>
    <property type="match status" value="1"/>
</dbReference>
<keyword evidence="6" id="KW-0645">Protease</keyword>
<organism evidence="16">
    <name type="scientific">Phallusia mammillata</name>
    <dbReference type="NCBI Taxonomy" id="59560"/>
    <lineage>
        <taxon>Eukaryota</taxon>
        <taxon>Metazoa</taxon>
        <taxon>Chordata</taxon>
        <taxon>Tunicata</taxon>
        <taxon>Ascidiacea</taxon>
        <taxon>Phlebobranchia</taxon>
        <taxon>Ascidiidae</taxon>
        <taxon>Phallusia</taxon>
    </lineage>
</organism>
<dbReference type="InterPro" id="IPR038765">
    <property type="entry name" value="Papain-like_cys_pep_sf"/>
</dbReference>
<evidence type="ECO:0000259" key="15">
    <source>
        <dbReference type="PROSITE" id="PS50235"/>
    </source>
</evidence>
<dbReference type="InterPro" id="IPR029346">
    <property type="entry name" value="USP_C"/>
</dbReference>
<evidence type="ECO:0000259" key="14">
    <source>
        <dbReference type="PROSITE" id="PS50144"/>
    </source>
</evidence>
<evidence type="ECO:0000256" key="8">
    <source>
        <dbReference type="ARBA" id="ARBA00022801"/>
    </source>
</evidence>
<dbReference type="InterPro" id="IPR008974">
    <property type="entry name" value="TRAF-like"/>
</dbReference>
<comment type="subcellular location">
    <subcellularLocation>
        <location evidence="2">Nucleus</location>
    </subcellularLocation>
</comment>
<keyword evidence="10" id="KW-0539">Nucleus</keyword>
<evidence type="ECO:0000256" key="4">
    <source>
        <dbReference type="ARBA" id="ARBA00012759"/>
    </source>
</evidence>
<comment type="catalytic activity">
    <reaction evidence="1">
        <text>Thiol-dependent hydrolysis of ester, thioester, amide, peptide and isopeptide bonds formed by the C-terminal Gly of ubiquitin (a 76-residue protein attached to proteins as an intracellular targeting signal).</text>
        <dbReference type="EC" id="3.4.19.12"/>
    </reaction>
</comment>
<accession>A0A6F9DX35</accession>
<protein>
    <recommendedName>
        <fullName evidence="5">Ubiquitin carboxyl-terminal hydrolase 7</fullName>
        <ecNumber evidence="4">3.4.19.12</ecNumber>
    </recommendedName>
    <alternativeName>
        <fullName evidence="12">Ubiquitin thioesterase 7</fullName>
    </alternativeName>
    <alternativeName>
        <fullName evidence="11">Ubiquitin-specific-processing protease 7</fullName>
    </alternativeName>
</protein>
<dbReference type="AlphaFoldDB" id="A0A6F9DX35"/>
<dbReference type="GO" id="GO:0016579">
    <property type="term" value="P:protein deubiquitination"/>
    <property type="evidence" value="ECO:0007669"/>
    <property type="project" value="InterPro"/>
</dbReference>
<dbReference type="GO" id="GO:0031647">
    <property type="term" value="P:regulation of protein stability"/>
    <property type="evidence" value="ECO:0007669"/>
    <property type="project" value="TreeGrafter"/>
</dbReference>
<dbReference type="FunFam" id="3.90.70.10:FF:000005">
    <property type="entry name" value="Ubiquitin carboxyl-terminal hydrolase 7"/>
    <property type="match status" value="1"/>
</dbReference>
<dbReference type="InterPro" id="IPR001394">
    <property type="entry name" value="Peptidase_C19_UCH"/>
</dbReference>
<dbReference type="Pfam" id="PF12436">
    <property type="entry name" value="USP7_ICP0_bdg"/>
    <property type="match status" value="1"/>
</dbReference>
<evidence type="ECO:0000256" key="3">
    <source>
        <dbReference type="ARBA" id="ARBA00009085"/>
    </source>
</evidence>
<evidence type="ECO:0000256" key="2">
    <source>
        <dbReference type="ARBA" id="ARBA00004123"/>
    </source>
</evidence>
<evidence type="ECO:0000313" key="16">
    <source>
        <dbReference type="EMBL" id="CAB3267570.1"/>
    </source>
</evidence>
<evidence type="ECO:0000256" key="6">
    <source>
        <dbReference type="ARBA" id="ARBA00022670"/>
    </source>
</evidence>
<dbReference type="SMART" id="SM00061">
    <property type="entry name" value="MATH"/>
    <property type="match status" value="1"/>
</dbReference>
<feature type="domain" description="MATH" evidence="14">
    <location>
        <begin position="74"/>
        <end position="203"/>
    </location>
</feature>
<evidence type="ECO:0000256" key="11">
    <source>
        <dbReference type="ARBA" id="ARBA00031500"/>
    </source>
</evidence>
<dbReference type="CDD" id="cd02659">
    <property type="entry name" value="peptidase_C19C"/>
    <property type="match status" value="1"/>
</dbReference>
<dbReference type="PROSITE" id="PS50235">
    <property type="entry name" value="USP_3"/>
    <property type="match status" value="1"/>
</dbReference>
<dbReference type="InterPro" id="IPR028889">
    <property type="entry name" value="USP"/>
</dbReference>
<evidence type="ECO:0000256" key="12">
    <source>
        <dbReference type="ARBA" id="ARBA00031508"/>
    </source>
</evidence>